<dbReference type="Proteomes" id="UP000282759">
    <property type="component" value="Unassembled WGS sequence"/>
</dbReference>
<dbReference type="OrthoDB" id="9803878at2"/>
<sequence>MQESFDGRCLREVADKVEVHLDTVEQWVAIFKLRGIAGLLRKPWTLNDEKQKEVEQKIKNLNALIHQSPSLYGINRTSWRTEDLAAVYSKVYGVVLTRSTVWNYLQRQGYRFRKAKEVLTSPDPKFREKLDKITSILNNLKPDDRFFSIDEMGSCGIRAKVGWSYTEPGEQKTVKAHQKAKAYIICTAALELTTNQVTHFYSRAKNTDEMIKLMEVLIEQYRGMRKIYLSWDAASWHASSKLKERIKEVSARAYRKEHGTPAVELAPLPASAQFLNVIESVFSGLAKAVLHNSDYKGADDCKQAIDRYFSERNAYYLKYPKRAGKRIWGKELVPAKFSPDQNCKDPRVRFNGKKKSQALKKPVNN</sequence>
<feature type="region of interest" description="Disordered" evidence="1">
    <location>
        <begin position="343"/>
        <end position="365"/>
    </location>
</feature>
<dbReference type="SUPFAM" id="SSF46689">
    <property type="entry name" value="Homeodomain-like"/>
    <property type="match status" value="1"/>
</dbReference>
<proteinExistence type="predicted"/>
<accession>A0A3S2UNK4</accession>
<evidence type="ECO:0000256" key="1">
    <source>
        <dbReference type="SAM" id="MobiDB-lite"/>
    </source>
</evidence>
<dbReference type="InterPro" id="IPR009057">
    <property type="entry name" value="Homeodomain-like_sf"/>
</dbReference>
<evidence type="ECO:0000259" key="3">
    <source>
        <dbReference type="Pfam" id="PF13592"/>
    </source>
</evidence>
<keyword evidence="5" id="KW-1185">Reference proteome</keyword>
<evidence type="ECO:0000259" key="2">
    <source>
        <dbReference type="Pfam" id="PF13358"/>
    </source>
</evidence>
<dbReference type="GO" id="GO:0003676">
    <property type="term" value="F:nucleic acid binding"/>
    <property type="evidence" value="ECO:0007669"/>
    <property type="project" value="InterPro"/>
</dbReference>
<dbReference type="Pfam" id="PF13358">
    <property type="entry name" value="DDE_3"/>
    <property type="match status" value="1"/>
</dbReference>
<dbReference type="EMBL" id="SACK01000002">
    <property type="protein sequence ID" value="RVU02136.1"/>
    <property type="molecule type" value="Genomic_DNA"/>
</dbReference>
<organism evidence="4 5">
    <name type="scientific">Mucilaginibacter limnophilus</name>
    <dbReference type="NCBI Taxonomy" id="1932778"/>
    <lineage>
        <taxon>Bacteria</taxon>
        <taxon>Pseudomonadati</taxon>
        <taxon>Bacteroidota</taxon>
        <taxon>Sphingobacteriia</taxon>
        <taxon>Sphingobacteriales</taxon>
        <taxon>Sphingobacteriaceae</taxon>
        <taxon>Mucilaginibacter</taxon>
    </lineage>
</organism>
<dbReference type="Gene3D" id="3.30.420.10">
    <property type="entry name" value="Ribonuclease H-like superfamily/Ribonuclease H"/>
    <property type="match status" value="1"/>
</dbReference>
<dbReference type="InterPro" id="IPR047655">
    <property type="entry name" value="Transpos_IS630-like"/>
</dbReference>
<feature type="domain" description="Tc1-like transposase DDE" evidence="2">
    <location>
        <begin position="147"/>
        <end position="298"/>
    </location>
</feature>
<dbReference type="InterPro" id="IPR038717">
    <property type="entry name" value="Tc1-like_DDE_dom"/>
</dbReference>
<dbReference type="NCBIfam" id="NF033545">
    <property type="entry name" value="transpos_IS630"/>
    <property type="match status" value="1"/>
</dbReference>
<feature type="domain" description="Winged helix-turn helix" evidence="3">
    <location>
        <begin position="77"/>
        <end position="125"/>
    </location>
</feature>
<protein>
    <submittedName>
        <fullName evidence="4">IS630 family transposase</fullName>
    </submittedName>
</protein>
<dbReference type="AlphaFoldDB" id="A0A3S2UNK4"/>
<gene>
    <name evidence="4" type="ORF">EOD41_08925</name>
</gene>
<name>A0A3S2UNK4_9SPHI</name>
<comment type="caution">
    <text evidence="4">The sequence shown here is derived from an EMBL/GenBank/DDBJ whole genome shotgun (WGS) entry which is preliminary data.</text>
</comment>
<reference evidence="4 5" key="1">
    <citation type="submission" date="2019-01" db="EMBL/GenBank/DDBJ databases">
        <authorList>
            <person name="Chen W.-M."/>
        </authorList>
    </citation>
    <scope>NUCLEOTIDE SEQUENCE [LARGE SCALE GENOMIC DNA]</scope>
    <source>
        <strain evidence="4 5">YBJ-36</strain>
    </source>
</reference>
<dbReference type="InterPro" id="IPR036397">
    <property type="entry name" value="RNaseH_sf"/>
</dbReference>
<dbReference type="InterPro" id="IPR025959">
    <property type="entry name" value="Winged_HTH_dom"/>
</dbReference>
<evidence type="ECO:0000313" key="5">
    <source>
        <dbReference type="Proteomes" id="UP000282759"/>
    </source>
</evidence>
<evidence type="ECO:0000313" key="4">
    <source>
        <dbReference type="EMBL" id="RVU02136.1"/>
    </source>
</evidence>
<dbReference type="Pfam" id="PF13592">
    <property type="entry name" value="HTH_33"/>
    <property type="match status" value="1"/>
</dbReference>